<keyword evidence="3" id="KW-1185">Reference proteome</keyword>
<dbReference type="InParanoid" id="L2GLG9"/>
<gene>
    <name evidence="2" type="ORF">VICG_01816</name>
</gene>
<evidence type="ECO:0000313" key="3">
    <source>
        <dbReference type="Proteomes" id="UP000011082"/>
    </source>
</evidence>
<dbReference type="RefSeq" id="XP_007605261.1">
    <property type="nucleotide sequence ID" value="XM_007605199.1"/>
</dbReference>
<feature type="transmembrane region" description="Helical" evidence="1">
    <location>
        <begin position="107"/>
        <end position="129"/>
    </location>
</feature>
<reference evidence="3" key="1">
    <citation type="submission" date="2011-05" db="EMBL/GenBank/DDBJ databases">
        <title>The genome sequence of Vittaforma corneae strain ATCC 50505.</title>
        <authorList>
            <consortium name="The Broad Institute Genome Sequencing Platform"/>
            <person name="Cuomo C."/>
            <person name="Didier E."/>
            <person name="Bowers L."/>
            <person name="Young S.K."/>
            <person name="Zeng Q."/>
            <person name="Gargeya S."/>
            <person name="Fitzgerald M."/>
            <person name="Haas B."/>
            <person name="Abouelleil A."/>
            <person name="Alvarado L."/>
            <person name="Arachchi H.M."/>
            <person name="Berlin A."/>
            <person name="Chapman S.B."/>
            <person name="Gearin G."/>
            <person name="Goldberg J."/>
            <person name="Griggs A."/>
            <person name="Gujja S."/>
            <person name="Hansen M."/>
            <person name="Heiman D."/>
            <person name="Howarth C."/>
            <person name="Larimer J."/>
            <person name="Lui A."/>
            <person name="MacDonald P.J.P."/>
            <person name="McCowen C."/>
            <person name="Montmayeur A."/>
            <person name="Murphy C."/>
            <person name="Neiman D."/>
            <person name="Pearson M."/>
            <person name="Priest M."/>
            <person name="Roberts A."/>
            <person name="Saif S."/>
            <person name="Shea T."/>
            <person name="Sisk P."/>
            <person name="Stolte C."/>
            <person name="Sykes S."/>
            <person name="Wortman J."/>
            <person name="Nusbaum C."/>
            <person name="Birren B."/>
        </authorList>
    </citation>
    <scope>NUCLEOTIDE SEQUENCE [LARGE SCALE GENOMIC DNA]</scope>
    <source>
        <strain evidence="3">ATCC 50505</strain>
    </source>
</reference>
<proteinExistence type="predicted"/>
<evidence type="ECO:0000313" key="2">
    <source>
        <dbReference type="EMBL" id="ELA41117.1"/>
    </source>
</evidence>
<keyword evidence="1" id="KW-1133">Transmembrane helix</keyword>
<dbReference type="HOGENOM" id="CLU_1939723_0_0_1"/>
<keyword evidence="1" id="KW-0812">Transmembrane</keyword>
<organism evidence="2 3">
    <name type="scientific">Vittaforma corneae (strain ATCC 50505)</name>
    <name type="common">Microsporidian parasite</name>
    <name type="synonym">Nosema corneum</name>
    <dbReference type="NCBI Taxonomy" id="993615"/>
    <lineage>
        <taxon>Eukaryota</taxon>
        <taxon>Fungi</taxon>
        <taxon>Fungi incertae sedis</taxon>
        <taxon>Microsporidia</taxon>
        <taxon>Nosematidae</taxon>
        <taxon>Vittaforma</taxon>
    </lineage>
</organism>
<dbReference type="AlphaFoldDB" id="L2GLG9"/>
<protein>
    <submittedName>
        <fullName evidence="2">Uncharacterized protein</fullName>
    </submittedName>
</protein>
<keyword evidence="1" id="KW-0472">Membrane</keyword>
<dbReference type="GeneID" id="19882526"/>
<sequence>MQYCGNTPIHTTNGTYYMHQAHGYGGHSPAGMHADTSSHSCVMNQNTSEKNWFKTAAFFIFRIVFLFLYFIGLLVSVIAGVLLLIYLATECFYSSEASFDDSYCSELLIVFAISVAVTFVSYVFGMCCVG</sequence>
<dbReference type="EMBL" id="JH370149">
    <property type="protein sequence ID" value="ELA41117.1"/>
    <property type="molecule type" value="Genomic_DNA"/>
</dbReference>
<feature type="transmembrane region" description="Helical" evidence="1">
    <location>
        <begin position="59"/>
        <end position="87"/>
    </location>
</feature>
<dbReference type="VEuPathDB" id="MicrosporidiaDB:VICG_01816"/>
<accession>L2GLG9</accession>
<name>L2GLG9_VITCO</name>
<evidence type="ECO:0000256" key="1">
    <source>
        <dbReference type="SAM" id="Phobius"/>
    </source>
</evidence>
<dbReference type="Proteomes" id="UP000011082">
    <property type="component" value="Unassembled WGS sequence"/>
</dbReference>